<organism evidence="1 2">
    <name type="scientific">Thermocoleostomius sinensis A174</name>
    <dbReference type="NCBI Taxonomy" id="2016057"/>
    <lineage>
        <taxon>Bacteria</taxon>
        <taxon>Bacillati</taxon>
        <taxon>Cyanobacteriota</taxon>
        <taxon>Cyanophyceae</taxon>
        <taxon>Oculatellales</taxon>
        <taxon>Oculatellaceae</taxon>
        <taxon>Thermocoleostomius</taxon>
    </lineage>
</organism>
<accession>A0A9E8ZDQ3</accession>
<evidence type="ECO:0000313" key="1">
    <source>
        <dbReference type="EMBL" id="WAL59952.1"/>
    </source>
</evidence>
<dbReference type="Proteomes" id="UP001163152">
    <property type="component" value="Chromosome"/>
</dbReference>
<dbReference type="RefSeq" id="WP_268609773.1">
    <property type="nucleotide sequence ID" value="NZ_CP113797.1"/>
</dbReference>
<dbReference type="AlphaFoldDB" id="A0A9E8ZDQ3"/>
<reference evidence="1" key="1">
    <citation type="submission" date="2022-12" db="EMBL/GenBank/DDBJ databases">
        <title>Polyphasic identification of a Novel Hot-Spring Cyanobacterium Ocullathermofonsia sinensis gen nov. sp. nov. and Genomic Insights on its Adaptations to the Thermal Habitat.</title>
        <authorList>
            <person name="Daroch M."/>
            <person name="Tang J."/>
            <person name="Jiang Y."/>
        </authorList>
    </citation>
    <scope>NUCLEOTIDE SEQUENCE</scope>
    <source>
        <strain evidence="1">PKUAC-SCTA174</strain>
    </source>
</reference>
<gene>
    <name evidence="1" type="ORF">OXH18_22720</name>
</gene>
<keyword evidence="2" id="KW-1185">Reference proteome</keyword>
<dbReference type="EMBL" id="CP113797">
    <property type="protein sequence ID" value="WAL59952.1"/>
    <property type="molecule type" value="Genomic_DNA"/>
</dbReference>
<protein>
    <submittedName>
        <fullName evidence="1">Uncharacterized protein</fullName>
    </submittedName>
</protein>
<evidence type="ECO:0000313" key="2">
    <source>
        <dbReference type="Proteomes" id="UP001163152"/>
    </source>
</evidence>
<dbReference type="KEGG" id="tsin:OXH18_22720"/>
<sequence length="67" mass="8028">MATNVLSQWYRNYRDTSACSKLRRELLSMVHSEDTLERLIDLEKRNNPGKPDLWYLEKIVYNLRRGA</sequence>
<proteinExistence type="predicted"/>
<name>A0A9E8ZDQ3_9CYAN</name>